<accession>A0A450VIN7</accession>
<name>A0A450VIN7_9GAMM</name>
<dbReference type="Pfam" id="PF09684">
    <property type="entry name" value="Tail_P2_I"/>
    <property type="match status" value="1"/>
</dbReference>
<dbReference type="EMBL" id="CAADFG010000436">
    <property type="protein sequence ID" value="VFK04600.1"/>
    <property type="molecule type" value="Genomic_DNA"/>
</dbReference>
<evidence type="ECO:0000313" key="2">
    <source>
        <dbReference type="EMBL" id="VFK07606.1"/>
    </source>
</evidence>
<dbReference type="EMBL" id="CAADFJ010000437">
    <property type="protein sequence ID" value="VFK07606.1"/>
    <property type="molecule type" value="Genomic_DNA"/>
</dbReference>
<evidence type="ECO:0000313" key="1">
    <source>
        <dbReference type="EMBL" id="VFK04600.1"/>
    </source>
</evidence>
<dbReference type="AlphaFoldDB" id="A0A450VIN7"/>
<protein>
    <submittedName>
        <fullName evidence="1">Phage tail protein (Tail_P2_I)</fullName>
    </submittedName>
</protein>
<proteinExistence type="predicted"/>
<gene>
    <name evidence="1" type="ORF">BECKH772A_GA0070896_104363</name>
    <name evidence="2" type="ORF">BECKH772C_GA0070978_104373</name>
</gene>
<organism evidence="1">
    <name type="scientific">Candidatus Kentrum eta</name>
    <dbReference type="NCBI Taxonomy" id="2126337"/>
    <lineage>
        <taxon>Bacteria</taxon>
        <taxon>Pseudomonadati</taxon>
        <taxon>Pseudomonadota</taxon>
        <taxon>Gammaproteobacteria</taxon>
        <taxon>Candidatus Kentrum</taxon>
    </lineage>
</organism>
<sequence>MLRPRSGPSKRRFASPNVEDAIVGLPGIKLRSPDFLLPWLVWEYGLTEVAPYIGDPGLAIREGLIWRHRRGTTDALECALGWIGISPAIEEETLGAHQAVGSSNLSGHAIFL</sequence>
<reference evidence="1" key="1">
    <citation type="submission" date="2019-02" db="EMBL/GenBank/DDBJ databases">
        <authorList>
            <person name="Gruber-Vodicka R. H."/>
            <person name="Seah K. B. B."/>
        </authorList>
    </citation>
    <scope>NUCLEOTIDE SEQUENCE</scope>
    <source>
        <strain evidence="2">BECK_SA2B12</strain>
        <strain evidence="1">BECK_SA2B15</strain>
    </source>
</reference>
<dbReference type="InterPro" id="IPR006521">
    <property type="entry name" value="Tail_protein_I"/>
</dbReference>